<gene>
    <name evidence="1" type="ORF">KABACHOK_00750</name>
</gene>
<dbReference type="EMBL" id="ON529852">
    <property type="protein sequence ID" value="USN13911.1"/>
    <property type="molecule type" value="Genomic_DNA"/>
</dbReference>
<evidence type="ECO:0000313" key="1">
    <source>
        <dbReference type="EMBL" id="USN13911.1"/>
    </source>
</evidence>
<reference evidence="1" key="1">
    <citation type="submission" date="2022-05" db="EMBL/GenBank/DDBJ databases">
        <authorList>
            <person name="Friedrich I."/>
            <person name="Poehlein A."/>
            <person name="Schneider D."/>
            <person name="Hertel R."/>
            <person name="Daniel R."/>
        </authorList>
    </citation>
    <scope>NUCLEOTIDE SEQUENCE</scope>
</reference>
<sequence length="64" mass="7022">MGNTFEPDLEYTLGALLRPASKAARAIDKAHETIAARQKAAMRERHPQVMGVSGRVISVDFGKR</sequence>
<dbReference type="Proteomes" id="UP001056685">
    <property type="component" value="Segment"/>
</dbReference>
<accession>A0A9E7MQK5</accession>
<name>A0A9E7MQK5_9CAUD</name>
<protein>
    <submittedName>
        <fullName evidence="1">Uncharacterized protein</fullName>
    </submittedName>
</protein>
<evidence type="ECO:0000313" key="2">
    <source>
        <dbReference type="Proteomes" id="UP001056685"/>
    </source>
</evidence>
<keyword evidence="2" id="KW-1185">Reference proteome</keyword>
<organism evidence="1 2">
    <name type="scientific">Brevundimonas phage vB_BpoS-Kabachok</name>
    <dbReference type="NCBI Taxonomy" id="2948600"/>
    <lineage>
        <taxon>Viruses</taxon>
        <taxon>Duplodnaviria</taxon>
        <taxon>Heunggongvirae</taxon>
        <taxon>Uroviricota</taxon>
        <taxon>Caudoviricetes</taxon>
        <taxon>Jeanschmidtviridae</taxon>
        <taxon>Marchewkavirus</taxon>
        <taxon>Marchewkavirus kabachok</taxon>
    </lineage>
</organism>
<proteinExistence type="predicted"/>